<comment type="caution">
    <text evidence="1">The sequence shown here is derived from an EMBL/GenBank/DDBJ whole genome shotgun (WGS) entry which is preliminary data.</text>
</comment>
<name>A0A412RJ47_9BACE</name>
<reference evidence="1 2" key="1">
    <citation type="journal article" date="2019" name="Nat. Med.">
        <title>A library of human gut bacterial isolates paired with longitudinal multiomics data enables mechanistic microbiome research.</title>
        <authorList>
            <person name="Poyet M."/>
            <person name="Groussin M."/>
            <person name="Gibbons S.M."/>
            <person name="Avila-Pacheco J."/>
            <person name="Jiang X."/>
            <person name="Kearney S.M."/>
            <person name="Perrotta A.R."/>
            <person name="Berdy B."/>
            <person name="Zhao S."/>
            <person name="Lieberman T.D."/>
            <person name="Swanson P.K."/>
            <person name="Smith M."/>
            <person name="Roesemann S."/>
            <person name="Alexander J.E."/>
            <person name="Rich S.A."/>
            <person name="Livny J."/>
            <person name="Vlamakis H."/>
            <person name="Clish C."/>
            <person name="Bullock K."/>
            <person name="Deik A."/>
            <person name="Scott J."/>
            <person name="Pierce K.A."/>
            <person name="Xavier R.J."/>
            <person name="Alm E.J."/>
        </authorList>
    </citation>
    <scope>NUCLEOTIDE SEQUENCE [LARGE SCALE GENOMIC DNA]</scope>
    <source>
        <strain evidence="1 2">BIOML-A6</strain>
    </source>
</reference>
<dbReference type="RefSeq" id="WP_029426704.1">
    <property type="nucleotide sequence ID" value="NZ_JBEJLA010000054.1"/>
</dbReference>
<organism evidence="1 2">
    <name type="scientific">Bacteroides cellulosilyticus</name>
    <dbReference type="NCBI Taxonomy" id="246787"/>
    <lineage>
        <taxon>Bacteria</taxon>
        <taxon>Pseudomonadati</taxon>
        <taxon>Bacteroidota</taxon>
        <taxon>Bacteroidia</taxon>
        <taxon>Bacteroidales</taxon>
        <taxon>Bacteroidaceae</taxon>
        <taxon>Bacteroides</taxon>
    </lineage>
</organism>
<gene>
    <name evidence="1" type="ORF">F2Y81_12170</name>
</gene>
<evidence type="ECO:0000313" key="2">
    <source>
        <dbReference type="Proteomes" id="UP000448877"/>
    </source>
</evidence>
<sequence>MILHIPTGKLFVNRKEAKIYFGTSRYRKIEKEKKEIVLIDNHNFIATDELYNGKQESTSYTSK</sequence>
<dbReference type="Proteomes" id="UP000448877">
    <property type="component" value="Unassembled WGS sequence"/>
</dbReference>
<evidence type="ECO:0000313" key="1">
    <source>
        <dbReference type="EMBL" id="KAA5418196.1"/>
    </source>
</evidence>
<proteinExistence type="predicted"/>
<dbReference type="EMBL" id="VVYV01000018">
    <property type="protein sequence ID" value="KAA5418196.1"/>
    <property type="molecule type" value="Genomic_DNA"/>
</dbReference>
<protein>
    <submittedName>
        <fullName evidence="1">Uncharacterized protein</fullName>
    </submittedName>
</protein>
<accession>A0A412RJ47</accession>
<dbReference type="AlphaFoldDB" id="A0A412RJ47"/>